<evidence type="ECO:0000256" key="7">
    <source>
        <dbReference type="SAM" id="MobiDB-lite"/>
    </source>
</evidence>
<keyword evidence="12" id="KW-1185">Reference proteome</keyword>
<dbReference type="InterPro" id="IPR050925">
    <property type="entry name" value="Rhomboid_protease_S54"/>
</dbReference>
<dbReference type="InterPro" id="IPR046483">
    <property type="entry name" value="DUF6576"/>
</dbReference>
<comment type="subcellular location">
    <subcellularLocation>
        <location evidence="1">Membrane</location>
        <topology evidence="1">Multi-pass membrane protein</topology>
    </subcellularLocation>
</comment>
<feature type="domain" description="Peptidase S54 rhomboid" evidence="9">
    <location>
        <begin position="68"/>
        <end position="211"/>
    </location>
</feature>
<comment type="similarity">
    <text evidence="2">Belongs to the peptidase S54 family.</text>
</comment>
<dbReference type="InterPro" id="IPR035952">
    <property type="entry name" value="Rhomboid-like_sf"/>
</dbReference>
<keyword evidence="5 8" id="KW-1133">Transmembrane helix</keyword>
<dbReference type="Gene3D" id="1.20.1540.10">
    <property type="entry name" value="Rhomboid-like"/>
    <property type="match status" value="1"/>
</dbReference>
<keyword evidence="11" id="KW-0645">Protease</keyword>
<evidence type="ECO:0000256" key="5">
    <source>
        <dbReference type="ARBA" id="ARBA00022989"/>
    </source>
</evidence>
<gene>
    <name evidence="11" type="ORF">CDA63_09460</name>
</gene>
<dbReference type="Pfam" id="PF20216">
    <property type="entry name" value="DUF6576"/>
    <property type="match status" value="1"/>
</dbReference>
<feature type="domain" description="DUF6576" evidence="10">
    <location>
        <begin position="272"/>
        <end position="303"/>
    </location>
</feature>
<organism evidence="11 12">
    <name type="scientific">Hymenobacter amundsenii</name>
    <dbReference type="NCBI Taxonomy" id="2006685"/>
    <lineage>
        <taxon>Bacteria</taxon>
        <taxon>Pseudomonadati</taxon>
        <taxon>Bacteroidota</taxon>
        <taxon>Cytophagia</taxon>
        <taxon>Cytophagales</taxon>
        <taxon>Hymenobacteraceae</taxon>
        <taxon>Hymenobacter</taxon>
    </lineage>
</organism>
<keyword evidence="4" id="KW-0378">Hydrolase</keyword>
<dbReference type="GO" id="GO:0016020">
    <property type="term" value="C:membrane"/>
    <property type="evidence" value="ECO:0007669"/>
    <property type="project" value="UniProtKB-SubCell"/>
</dbReference>
<feature type="region of interest" description="Disordered" evidence="7">
    <location>
        <begin position="246"/>
        <end position="273"/>
    </location>
</feature>
<feature type="transmembrane region" description="Helical" evidence="8">
    <location>
        <begin position="81"/>
        <end position="99"/>
    </location>
</feature>
<feature type="compositionally biased region" description="Low complexity" evidence="7">
    <location>
        <begin position="248"/>
        <end position="269"/>
    </location>
</feature>
<evidence type="ECO:0000256" key="3">
    <source>
        <dbReference type="ARBA" id="ARBA00022692"/>
    </source>
</evidence>
<dbReference type="Pfam" id="PF01694">
    <property type="entry name" value="Rhomboid"/>
    <property type="match status" value="1"/>
</dbReference>
<dbReference type="GO" id="GO:0006508">
    <property type="term" value="P:proteolysis"/>
    <property type="evidence" value="ECO:0007669"/>
    <property type="project" value="UniProtKB-KW"/>
</dbReference>
<dbReference type="PANTHER" id="PTHR43731:SF14">
    <property type="entry name" value="PRESENILIN-ASSOCIATED RHOMBOID-LIKE PROTEIN, MITOCHONDRIAL"/>
    <property type="match status" value="1"/>
</dbReference>
<dbReference type="InterPro" id="IPR022764">
    <property type="entry name" value="Peptidase_S54_rhomboid_dom"/>
</dbReference>
<feature type="transmembrane region" description="Helical" evidence="8">
    <location>
        <begin position="195"/>
        <end position="212"/>
    </location>
</feature>
<evidence type="ECO:0000256" key="2">
    <source>
        <dbReference type="ARBA" id="ARBA00009045"/>
    </source>
</evidence>
<dbReference type="GO" id="GO:0004252">
    <property type="term" value="F:serine-type endopeptidase activity"/>
    <property type="evidence" value="ECO:0007669"/>
    <property type="project" value="InterPro"/>
</dbReference>
<keyword evidence="6 8" id="KW-0472">Membrane</keyword>
<dbReference type="AlphaFoldDB" id="A0A246FL00"/>
<evidence type="ECO:0000313" key="11">
    <source>
        <dbReference type="EMBL" id="OWP63421.1"/>
    </source>
</evidence>
<dbReference type="Proteomes" id="UP000197277">
    <property type="component" value="Unassembled WGS sequence"/>
</dbReference>
<evidence type="ECO:0000256" key="4">
    <source>
        <dbReference type="ARBA" id="ARBA00022801"/>
    </source>
</evidence>
<proteinExistence type="inferred from homology"/>
<name>A0A246FL00_9BACT</name>
<reference evidence="11 12" key="1">
    <citation type="submission" date="2017-06" db="EMBL/GenBank/DDBJ databases">
        <title>Hymenobacter amundsenii sp. nov. isolated from regoliths in Antarctica.</title>
        <authorList>
            <person name="Sedlacek I."/>
            <person name="Kralova S."/>
            <person name="Pantucek R."/>
            <person name="Svec P."/>
            <person name="Holochova P."/>
            <person name="Stankova E."/>
            <person name="Vrbovska V."/>
            <person name="Busse H.-J."/>
        </authorList>
    </citation>
    <scope>NUCLEOTIDE SEQUENCE [LARGE SCALE GENOMIC DNA]</scope>
    <source>
        <strain evidence="11 12">CCM 8682</strain>
    </source>
</reference>
<feature type="transmembrane region" description="Helical" evidence="8">
    <location>
        <begin position="111"/>
        <end position="131"/>
    </location>
</feature>
<evidence type="ECO:0000259" key="10">
    <source>
        <dbReference type="Pfam" id="PF20216"/>
    </source>
</evidence>
<dbReference type="PANTHER" id="PTHR43731">
    <property type="entry name" value="RHOMBOID PROTEASE"/>
    <property type="match status" value="1"/>
</dbReference>
<dbReference type="RefSeq" id="WP_088464210.1">
    <property type="nucleotide sequence ID" value="NZ_NIRR01000012.1"/>
</dbReference>
<keyword evidence="3 8" id="KW-0812">Transmembrane</keyword>
<evidence type="ECO:0000256" key="8">
    <source>
        <dbReference type="SAM" id="Phobius"/>
    </source>
</evidence>
<dbReference type="EMBL" id="NIRR01000012">
    <property type="protein sequence ID" value="OWP63421.1"/>
    <property type="molecule type" value="Genomic_DNA"/>
</dbReference>
<feature type="transmembrane region" description="Helical" evidence="8">
    <location>
        <begin position="21"/>
        <end position="39"/>
    </location>
</feature>
<accession>A0A246FL00</accession>
<evidence type="ECO:0000259" key="9">
    <source>
        <dbReference type="Pfam" id="PF01694"/>
    </source>
</evidence>
<sequence>MSVFHDIRTAFSRRDNALNQLLLINVLVFVFLVLTEAIMKLTGTYGQYYPNVIRQFVLPSDLPSLLRHPWTILTYAFTHEGFLHILFNLLNLYFFGALVREYLGDRRLVSVYVLGALAGAVAFLLAFNLIPALRPSLGIPLIGASAGVTAVIMAAATLMPEYQFSLILLGPVRIKYIAAVVILLSVLAINQGNPGGGLAHIGGALLGFVFIRQLQAGRDLGRPVQAVGDWVGRLFSGRPNLRVTHRGASSTASAAAPTATASRKSTPAKPGEDEIDLILDKISHSGYESLSKEEKQKLFKASQQ</sequence>
<evidence type="ECO:0000256" key="6">
    <source>
        <dbReference type="ARBA" id="ARBA00023136"/>
    </source>
</evidence>
<dbReference type="SUPFAM" id="SSF144091">
    <property type="entry name" value="Rhomboid-like"/>
    <property type="match status" value="1"/>
</dbReference>
<protein>
    <submittedName>
        <fullName evidence="11">Rhomboid family intramembrane serine protease</fullName>
    </submittedName>
</protein>
<evidence type="ECO:0000256" key="1">
    <source>
        <dbReference type="ARBA" id="ARBA00004141"/>
    </source>
</evidence>
<dbReference type="OrthoDB" id="680602at2"/>
<evidence type="ECO:0000313" key="12">
    <source>
        <dbReference type="Proteomes" id="UP000197277"/>
    </source>
</evidence>
<feature type="transmembrane region" description="Helical" evidence="8">
    <location>
        <begin position="137"/>
        <end position="159"/>
    </location>
</feature>
<comment type="caution">
    <text evidence="11">The sequence shown here is derived from an EMBL/GenBank/DDBJ whole genome shotgun (WGS) entry which is preliminary data.</text>
</comment>
<feature type="transmembrane region" description="Helical" evidence="8">
    <location>
        <begin position="166"/>
        <end position="189"/>
    </location>
</feature>